<feature type="transmembrane region" description="Helical" evidence="1">
    <location>
        <begin position="70"/>
        <end position="89"/>
    </location>
</feature>
<dbReference type="Proteomes" id="UP000241346">
    <property type="component" value="Unassembled WGS sequence"/>
</dbReference>
<reference evidence="2 3" key="1">
    <citation type="submission" date="2018-03" db="EMBL/GenBank/DDBJ databases">
        <title>Whole genome sequencing of Histamine producing bacteria.</title>
        <authorList>
            <person name="Butler K."/>
        </authorList>
    </citation>
    <scope>NUCLEOTIDE SEQUENCE [LARGE SCALE GENOMIC DNA]</scope>
    <source>
        <strain evidence="2 3">DSM 19138</strain>
    </source>
</reference>
<dbReference type="InterPro" id="IPR016926">
    <property type="entry name" value="UCP029594"/>
</dbReference>
<dbReference type="AlphaFoldDB" id="A0A2T3NI20"/>
<dbReference type="EMBL" id="PYMB01000002">
    <property type="protein sequence ID" value="PSW14659.1"/>
    <property type="molecule type" value="Genomic_DNA"/>
</dbReference>
<dbReference type="Pfam" id="PF11168">
    <property type="entry name" value="DUF2955"/>
    <property type="match status" value="1"/>
</dbReference>
<accession>A0A2T3NI20</accession>
<feature type="transmembrane region" description="Helical" evidence="1">
    <location>
        <begin position="165"/>
        <end position="188"/>
    </location>
</feature>
<keyword evidence="1" id="KW-0812">Transmembrane</keyword>
<evidence type="ECO:0000313" key="2">
    <source>
        <dbReference type="EMBL" id="PSW14659.1"/>
    </source>
</evidence>
<proteinExistence type="predicted"/>
<dbReference type="InterPro" id="IPR022604">
    <property type="entry name" value="DUF2955"/>
</dbReference>
<feature type="transmembrane region" description="Helical" evidence="1">
    <location>
        <begin position="6"/>
        <end position="35"/>
    </location>
</feature>
<gene>
    <name evidence="2" type="ORF">C9J01_09575</name>
</gene>
<name>A0A2T3NI20_9GAMM</name>
<sequence>MKTLRIWFGCSMGLALSMVFDWSYGFFAIMLPLFILGKMERFSLAANILVLVSVVWTTTLATILVQMFQFHPVILSVAVGLMMLVNCIAMMKPSTYLFGFIGLFVGSIVLSFASYDFIDIEDFNINLWVTTVVNIGVCAFAYWLFPERTSQCVDNQVSTPVKKDIDYIAQVALGWVVAMAAFFVFQVANLYDSLSALASIIILLTPMTLAGSMGVAKIRIIGTGLGCLAGAMVQLILGKWFGNGVLLWLALTIAMGWFCHWQTKGQIKSAIGFSAMSALTVPMTTSLVPEQQDAFFSILYRFSSIFVAVALTVMVIWVAHHCIRECLLPAKSLTQSN</sequence>
<dbReference type="RefSeq" id="WP_107297899.1">
    <property type="nucleotide sequence ID" value="NZ_PYMB01000002.1"/>
</dbReference>
<dbReference type="OrthoDB" id="6799126at2"/>
<feature type="transmembrane region" description="Helical" evidence="1">
    <location>
        <begin position="127"/>
        <end position="145"/>
    </location>
</feature>
<feature type="transmembrane region" description="Helical" evidence="1">
    <location>
        <begin position="194"/>
        <end position="211"/>
    </location>
</feature>
<feature type="transmembrane region" description="Helical" evidence="1">
    <location>
        <begin position="42"/>
        <end position="64"/>
    </location>
</feature>
<keyword evidence="1" id="KW-1133">Transmembrane helix</keyword>
<keyword evidence="1" id="KW-0472">Membrane</keyword>
<dbReference type="PIRSF" id="PIRSF029594">
    <property type="entry name" value="UCP029594"/>
    <property type="match status" value="1"/>
</dbReference>
<comment type="caution">
    <text evidence="2">The sequence shown here is derived from an EMBL/GenBank/DDBJ whole genome shotgun (WGS) entry which is preliminary data.</text>
</comment>
<feature type="transmembrane region" description="Helical" evidence="1">
    <location>
        <begin position="294"/>
        <end position="319"/>
    </location>
</feature>
<evidence type="ECO:0000256" key="1">
    <source>
        <dbReference type="SAM" id="Phobius"/>
    </source>
</evidence>
<evidence type="ECO:0000313" key="3">
    <source>
        <dbReference type="Proteomes" id="UP000241346"/>
    </source>
</evidence>
<organism evidence="2 3">
    <name type="scientific">Photobacterium rosenbergii</name>
    <dbReference type="NCBI Taxonomy" id="294936"/>
    <lineage>
        <taxon>Bacteria</taxon>
        <taxon>Pseudomonadati</taxon>
        <taxon>Pseudomonadota</taxon>
        <taxon>Gammaproteobacteria</taxon>
        <taxon>Vibrionales</taxon>
        <taxon>Vibrionaceae</taxon>
        <taxon>Photobacterium</taxon>
    </lineage>
</organism>
<feature type="transmembrane region" description="Helical" evidence="1">
    <location>
        <begin position="243"/>
        <end position="259"/>
    </location>
</feature>
<feature type="transmembrane region" description="Helical" evidence="1">
    <location>
        <begin position="96"/>
        <end position="115"/>
    </location>
</feature>
<protein>
    <submittedName>
        <fullName evidence="2">MFS transporter</fullName>
    </submittedName>
</protein>